<keyword evidence="1" id="KW-0175">Coiled coil</keyword>
<reference evidence="2 3" key="1">
    <citation type="submission" date="2019-10" db="EMBL/GenBank/DDBJ databases">
        <title>WGS of Leuconostoc mesenteroides.</title>
        <authorList>
            <person name="Melo Bolivar J."/>
            <person name="Marino-Ramirez L."/>
            <person name="Villamil Diaz L.M."/>
        </authorList>
    </citation>
    <scope>NUCLEOTIDE SEQUENCE [LARGE SCALE GENOMIC DNA]</scope>
    <source>
        <strain evidence="2 3">M11</strain>
    </source>
</reference>
<accession>A0A843Z4Y0</accession>
<organism evidence="2 3">
    <name type="scientific">Leuconostoc mesenteroides</name>
    <dbReference type="NCBI Taxonomy" id="1245"/>
    <lineage>
        <taxon>Bacteria</taxon>
        <taxon>Bacillati</taxon>
        <taxon>Bacillota</taxon>
        <taxon>Bacilli</taxon>
        <taxon>Lactobacillales</taxon>
        <taxon>Lactobacillaceae</taxon>
        <taxon>Leuconostoc</taxon>
    </lineage>
</organism>
<name>A0A843Z4Y0_LEUME</name>
<evidence type="ECO:0000256" key="1">
    <source>
        <dbReference type="SAM" id="Coils"/>
    </source>
</evidence>
<feature type="coiled-coil region" evidence="1">
    <location>
        <begin position="37"/>
        <end position="64"/>
    </location>
</feature>
<proteinExistence type="predicted"/>
<comment type="caution">
    <text evidence="2">The sequence shown here is derived from an EMBL/GenBank/DDBJ whole genome shotgun (WGS) entry which is preliminary data.</text>
</comment>
<dbReference type="Proteomes" id="UP000469952">
    <property type="component" value="Unassembled WGS sequence"/>
</dbReference>
<sequence>QRIAHLNHVEAGVATAFSYIGITDVASVAIEYDEFADKRLRASIASAENEVDALVARMAAAVEAA</sequence>
<feature type="non-terminal residue" evidence="2">
    <location>
        <position position="1"/>
    </location>
</feature>
<gene>
    <name evidence="2" type="ORF">GFV13_10000</name>
</gene>
<evidence type="ECO:0000313" key="2">
    <source>
        <dbReference type="EMBL" id="MQR27553.1"/>
    </source>
</evidence>
<protein>
    <submittedName>
        <fullName evidence="2">Uncharacterized protein</fullName>
    </submittedName>
</protein>
<evidence type="ECO:0000313" key="3">
    <source>
        <dbReference type="Proteomes" id="UP000469952"/>
    </source>
</evidence>
<dbReference type="EMBL" id="WIPA01000046">
    <property type="protein sequence ID" value="MQR27553.1"/>
    <property type="molecule type" value="Genomic_DNA"/>
</dbReference>
<dbReference type="AlphaFoldDB" id="A0A843Z4Y0"/>